<dbReference type="EMBL" id="JADHEI010000009">
    <property type="protein sequence ID" value="MBF2734535.1"/>
    <property type="molecule type" value="Genomic_DNA"/>
</dbReference>
<reference evidence="1" key="1">
    <citation type="submission" date="2020-10" db="EMBL/GenBank/DDBJ databases">
        <title>An improved Amphimedon queenslandica hologenome assembly reveals how three proteobacterial symbionts can extend the metabolic phenotypic of their marine sponge host.</title>
        <authorList>
            <person name="Degnan B."/>
            <person name="Degnan S."/>
            <person name="Xiang X."/>
        </authorList>
    </citation>
    <scope>NUCLEOTIDE SEQUENCE</scope>
    <source>
        <strain evidence="1">AqS2</strain>
    </source>
</reference>
<proteinExistence type="predicted"/>
<dbReference type="Proteomes" id="UP000604381">
    <property type="component" value="Unassembled WGS sequence"/>
</dbReference>
<sequence>MDTSFKHIEKIPVERHRIQFNTREGFAEACRRCGEQGFLRFRNGKDFFLVGRLVRANQEELIIELDAARDVDT</sequence>
<dbReference type="AlphaFoldDB" id="A0A930UAV9"/>
<gene>
    <name evidence="1" type="ORF">ISN26_00315</name>
</gene>
<organism evidence="1 2">
    <name type="scientific">Candidatus Amphirhobacter heronislandensis</name>
    <dbReference type="NCBI Taxonomy" id="1732024"/>
    <lineage>
        <taxon>Bacteria</taxon>
        <taxon>Pseudomonadati</taxon>
        <taxon>Pseudomonadota</taxon>
        <taxon>Gammaproteobacteria</taxon>
        <taxon>Candidatus Tethybacterales</taxon>
        <taxon>Candidatus Tethybacteraceae</taxon>
        <taxon>Candidatus Amphirhobacter</taxon>
    </lineage>
</organism>
<evidence type="ECO:0000313" key="2">
    <source>
        <dbReference type="Proteomes" id="UP000604381"/>
    </source>
</evidence>
<protein>
    <submittedName>
        <fullName evidence="1">Uncharacterized protein</fullName>
    </submittedName>
</protein>
<keyword evidence="2" id="KW-1185">Reference proteome</keyword>
<comment type="caution">
    <text evidence="1">The sequence shown here is derived from an EMBL/GenBank/DDBJ whole genome shotgun (WGS) entry which is preliminary data.</text>
</comment>
<accession>A0A930UAV9</accession>
<evidence type="ECO:0000313" key="1">
    <source>
        <dbReference type="EMBL" id="MBF2734535.1"/>
    </source>
</evidence>
<name>A0A930UAV9_9GAMM</name>